<gene>
    <name evidence="2" type="ORF">AKJ08_2322</name>
</gene>
<evidence type="ECO:0000313" key="3">
    <source>
        <dbReference type="Proteomes" id="UP000055590"/>
    </source>
</evidence>
<feature type="compositionally biased region" description="Low complexity" evidence="1">
    <location>
        <begin position="29"/>
        <end position="47"/>
    </location>
</feature>
<evidence type="ECO:0000313" key="2">
    <source>
        <dbReference type="EMBL" id="AKU91935.1"/>
    </source>
</evidence>
<sequence>MDLGGHNRGRTDGSATNRRSIWGGMMPTRGRALAGSAAAERAPQADAPRSRYAAT</sequence>
<organism evidence="2 3">
    <name type="scientific">Vulgatibacter incomptus</name>
    <dbReference type="NCBI Taxonomy" id="1391653"/>
    <lineage>
        <taxon>Bacteria</taxon>
        <taxon>Pseudomonadati</taxon>
        <taxon>Myxococcota</taxon>
        <taxon>Myxococcia</taxon>
        <taxon>Myxococcales</taxon>
        <taxon>Cystobacterineae</taxon>
        <taxon>Vulgatibacteraceae</taxon>
        <taxon>Vulgatibacter</taxon>
    </lineage>
</organism>
<dbReference type="EMBL" id="CP012332">
    <property type="protein sequence ID" value="AKU91935.1"/>
    <property type="molecule type" value="Genomic_DNA"/>
</dbReference>
<dbReference type="AlphaFoldDB" id="A0A0K1PEJ5"/>
<accession>A0A0K1PEJ5</accession>
<keyword evidence="3" id="KW-1185">Reference proteome</keyword>
<dbReference type="KEGG" id="vin:AKJ08_2322"/>
<evidence type="ECO:0000256" key="1">
    <source>
        <dbReference type="SAM" id="MobiDB-lite"/>
    </source>
</evidence>
<dbReference type="Proteomes" id="UP000055590">
    <property type="component" value="Chromosome"/>
</dbReference>
<proteinExistence type="predicted"/>
<feature type="region of interest" description="Disordered" evidence="1">
    <location>
        <begin position="1"/>
        <end position="55"/>
    </location>
</feature>
<protein>
    <submittedName>
        <fullName evidence="2">Uncharacterized protein</fullName>
    </submittedName>
</protein>
<name>A0A0K1PEJ5_9BACT</name>
<reference evidence="2 3" key="1">
    <citation type="submission" date="2015-08" db="EMBL/GenBank/DDBJ databases">
        <authorList>
            <person name="Babu N.S."/>
            <person name="Beckwith C.J."/>
            <person name="Beseler K.G."/>
            <person name="Brison A."/>
            <person name="Carone J.V."/>
            <person name="Caskin T.P."/>
            <person name="Diamond M."/>
            <person name="Durham M.E."/>
            <person name="Foxe J.M."/>
            <person name="Go M."/>
            <person name="Henderson B.A."/>
            <person name="Jones I.B."/>
            <person name="McGettigan J.A."/>
            <person name="Micheletti S.J."/>
            <person name="Nasrallah M.E."/>
            <person name="Ortiz D."/>
            <person name="Piller C.R."/>
            <person name="Privatt S.R."/>
            <person name="Schneider S.L."/>
            <person name="Sharp S."/>
            <person name="Smith T.C."/>
            <person name="Stanton J.D."/>
            <person name="Ullery H.E."/>
            <person name="Wilson R.J."/>
            <person name="Serrano M.G."/>
            <person name="Buck G."/>
            <person name="Lee V."/>
            <person name="Wang Y."/>
            <person name="Carvalho R."/>
            <person name="Voegtly L."/>
            <person name="Shi R."/>
            <person name="Duckworth R."/>
            <person name="Johnson A."/>
            <person name="Loviza R."/>
            <person name="Walstead R."/>
            <person name="Shah Z."/>
            <person name="Kiflezghi M."/>
            <person name="Wade K."/>
            <person name="Ball S.L."/>
            <person name="Bradley K.W."/>
            <person name="Asai D.J."/>
            <person name="Bowman C.A."/>
            <person name="Russell D.A."/>
            <person name="Pope W.H."/>
            <person name="Jacobs-Sera D."/>
            <person name="Hendrix R.W."/>
            <person name="Hatfull G.F."/>
        </authorList>
    </citation>
    <scope>NUCLEOTIDE SEQUENCE [LARGE SCALE GENOMIC DNA]</scope>
    <source>
        <strain evidence="2 3">DSM 27710</strain>
    </source>
</reference>